<dbReference type="EMBL" id="WITJ01000013">
    <property type="protein sequence ID" value="MQW40228.1"/>
    <property type="molecule type" value="Genomic_DNA"/>
</dbReference>
<dbReference type="OrthoDB" id="8607342at2"/>
<dbReference type="Pfam" id="PF02517">
    <property type="entry name" value="Rce1-like"/>
    <property type="match status" value="1"/>
</dbReference>
<feature type="transmembrane region" description="Helical" evidence="4">
    <location>
        <begin position="7"/>
        <end position="32"/>
    </location>
</feature>
<evidence type="ECO:0000256" key="3">
    <source>
        <dbReference type="ARBA" id="ARBA00022475"/>
    </source>
</evidence>
<keyword evidence="6" id="KW-0645">Protease</keyword>
<evidence type="ECO:0000259" key="5">
    <source>
        <dbReference type="Pfam" id="PF02517"/>
    </source>
</evidence>
<comment type="caution">
    <text evidence="6">The sequence shown here is derived from an EMBL/GenBank/DDBJ whole genome shotgun (WGS) entry which is preliminary data.</text>
</comment>
<keyword evidence="4" id="KW-0472">Membrane</keyword>
<accession>A0A7X1Z9D3</accession>
<feature type="transmembrane region" description="Helical" evidence="4">
    <location>
        <begin position="52"/>
        <end position="71"/>
    </location>
</feature>
<dbReference type="GO" id="GO:0005886">
    <property type="term" value="C:plasma membrane"/>
    <property type="evidence" value="ECO:0007669"/>
    <property type="project" value="UniProtKB-SubCell"/>
</dbReference>
<organism evidence="6 7">
    <name type="scientific">Lactococcus hircilactis</name>
    <dbReference type="NCBI Taxonomy" id="1494462"/>
    <lineage>
        <taxon>Bacteria</taxon>
        <taxon>Bacillati</taxon>
        <taxon>Bacillota</taxon>
        <taxon>Bacilli</taxon>
        <taxon>Lactobacillales</taxon>
        <taxon>Streptococcaceae</taxon>
        <taxon>Lactococcus</taxon>
    </lineage>
</organism>
<feature type="transmembrane region" description="Helical" evidence="4">
    <location>
        <begin position="155"/>
        <end position="175"/>
    </location>
</feature>
<gene>
    <name evidence="6" type="ORF">GHI93_09845</name>
</gene>
<keyword evidence="3" id="KW-1003">Cell membrane</keyword>
<feature type="transmembrane region" description="Helical" evidence="4">
    <location>
        <begin position="204"/>
        <end position="223"/>
    </location>
</feature>
<feature type="transmembrane region" description="Helical" evidence="4">
    <location>
        <begin position="124"/>
        <end position="143"/>
    </location>
</feature>
<keyword evidence="4" id="KW-1133">Transmembrane helix</keyword>
<feature type="domain" description="CAAX prenyl protease 2/Lysostaphin resistance protein A-like" evidence="5">
    <location>
        <begin position="129"/>
        <end position="216"/>
    </location>
</feature>
<dbReference type="AlphaFoldDB" id="A0A7X1Z9D3"/>
<keyword evidence="7" id="KW-1185">Reference proteome</keyword>
<feature type="transmembrane region" description="Helical" evidence="4">
    <location>
        <begin position="83"/>
        <end position="104"/>
    </location>
</feature>
<sequence length="224" mass="26001">MFLIATVIFSILGLLFLYHKSHVLIFFILSLLPSLTTELLLYKHASFTWIDQFIFLSLFFFCLIFSWCFALKLKIISTPKRASFPLLTIIFGLLLLFILSYLSTKIGAHFHTHTTENQAALDQLRSSIPLYIFAIQTIFAGFFEELTYRTAIFEIVFKQNKILAFICAALLFTLMHAPTNVYSWFVYGSMSLVLTSFYAKYRNFYLNMSIHMLWNTLGILSLLL</sequence>
<comment type="subcellular location">
    <subcellularLocation>
        <location evidence="1">Cell membrane</location>
        <topology evidence="1">Multi-pass membrane protein</topology>
    </subcellularLocation>
</comment>
<dbReference type="InterPro" id="IPR003675">
    <property type="entry name" value="Rce1/LyrA-like_dom"/>
</dbReference>
<keyword evidence="6" id="KW-0482">Metalloprotease</keyword>
<proteinExistence type="inferred from homology"/>
<evidence type="ECO:0000313" key="6">
    <source>
        <dbReference type="EMBL" id="MQW40228.1"/>
    </source>
</evidence>
<dbReference type="GO" id="GO:0008237">
    <property type="term" value="F:metallopeptidase activity"/>
    <property type="evidence" value="ECO:0007669"/>
    <property type="project" value="UniProtKB-KW"/>
</dbReference>
<reference evidence="6 7" key="1">
    <citation type="submission" date="2019-10" db="EMBL/GenBank/DDBJ databases">
        <authorList>
            <person name="Dong K."/>
        </authorList>
    </citation>
    <scope>NUCLEOTIDE SEQUENCE [LARGE SCALE GENOMIC DNA]</scope>
    <source>
        <strain evidence="6 7">DSM 28960</strain>
    </source>
</reference>
<dbReference type="GO" id="GO:0004175">
    <property type="term" value="F:endopeptidase activity"/>
    <property type="evidence" value="ECO:0007669"/>
    <property type="project" value="UniProtKB-ARBA"/>
</dbReference>
<evidence type="ECO:0000313" key="7">
    <source>
        <dbReference type="Proteomes" id="UP000439550"/>
    </source>
</evidence>
<dbReference type="GO" id="GO:0006508">
    <property type="term" value="P:proteolysis"/>
    <property type="evidence" value="ECO:0007669"/>
    <property type="project" value="UniProtKB-KW"/>
</dbReference>
<evidence type="ECO:0000256" key="2">
    <source>
        <dbReference type="ARBA" id="ARBA00009067"/>
    </source>
</evidence>
<protein>
    <submittedName>
        <fullName evidence="6">CPBP family intramembrane metalloprotease</fullName>
    </submittedName>
</protein>
<evidence type="ECO:0000256" key="1">
    <source>
        <dbReference type="ARBA" id="ARBA00004651"/>
    </source>
</evidence>
<keyword evidence="4" id="KW-0812">Transmembrane</keyword>
<dbReference type="Proteomes" id="UP000439550">
    <property type="component" value="Unassembled WGS sequence"/>
</dbReference>
<name>A0A7X1Z9D3_9LACT</name>
<comment type="similarity">
    <text evidence="2">Belongs to the UPF0177 family.</text>
</comment>
<keyword evidence="6" id="KW-0378">Hydrolase</keyword>
<dbReference type="GO" id="GO:0080120">
    <property type="term" value="P:CAAX-box protein maturation"/>
    <property type="evidence" value="ECO:0007669"/>
    <property type="project" value="UniProtKB-ARBA"/>
</dbReference>
<evidence type="ECO:0000256" key="4">
    <source>
        <dbReference type="SAM" id="Phobius"/>
    </source>
</evidence>